<feature type="transmembrane region" description="Helical" evidence="1">
    <location>
        <begin position="40"/>
        <end position="64"/>
    </location>
</feature>
<evidence type="ECO:0000313" key="3">
    <source>
        <dbReference type="Proteomes" id="UP000281547"/>
    </source>
</evidence>
<feature type="transmembrane region" description="Helical" evidence="1">
    <location>
        <begin position="124"/>
        <end position="144"/>
    </location>
</feature>
<protein>
    <submittedName>
        <fullName evidence="2">DUF2214 family protein</fullName>
    </submittedName>
</protein>
<dbReference type="Proteomes" id="UP000281547">
    <property type="component" value="Unassembled WGS sequence"/>
</dbReference>
<dbReference type="Pfam" id="PF09980">
    <property type="entry name" value="DUF2214"/>
    <property type="match status" value="1"/>
</dbReference>
<dbReference type="InterPro" id="IPR018706">
    <property type="entry name" value="DUF2214_membrane"/>
</dbReference>
<keyword evidence="3" id="KW-1185">Reference proteome</keyword>
<name>A0A433X8P9_9HYPH</name>
<keyword evidence="1" id="KW-1133">Transmembrane helix</keyword>
<accession>A0A433X8P9</accession>
<keyword evidence="1" id="KW-0812">Transmembrane</keyword>
<feature type="transmembrane region" description="Helical" evidence="1">
    <location>
        <begin position="6"/>
        <end position="28"/>
    </location>
</feature>
<evidence type="ECO:0000256" key="1">
    <source>
        <dbReference type="SAM" id="Phobius"/>
    </source>
</evidence>
<comment type="caution">
    <text evidence="2">The sequence shown here is derived from an EMBL/GenBank/DDBJ whole genome shotgun (WGS) entry which is preliminary data.</text>
</comment>
<sequence length="149" mass="16199">MLDLVLAIAHHLAVFALVGLIFAEFVILRPGLEPRRLGQLSALDAAYGLSAVAVLVAGVARVVWGAKGAEYYLSSHAFWGKMGALVIIGILSIPPTLAIMKWKKAAKADPAYVVPEAEIGRMRLFLHIELFLLFLVPIFAAMMARRGLY</sequence>
<organism evidence="2 3">
    <name type="scientific">Arsenicitalea aurantiaca</name>
    <dbReference type="NCBI Taxonomy" id="1783274"/>
    <lineage>
        <taxon>Bacteria</taxon>
        <taxon>Pseudomonadati</taxon>
        <taxon>Pseudomonadota</taxon>
        <taxon>Alphaproteobacteria</taxon>
        <taxon>Hyphomicrobiales</taxon>
        <taxon>Devosiaceae</taxon>
        <taxon>Arsenicitalea</taxon>
    </lineage>
</organism>
<proteinExistence type="predicted"/>
<evidence type="ECO:0000313" key="2">
    <source>
        <dbReference type="EMBL" id="RUT30424.1"/>
    </source>
</evidence>
<dbReference type="OrthoDB" id="826511at2"/>
<dbReference type="EMBL" id="RZNJ01000004">
    <property type="protein sequence ID" value="RUT30424.1"/>
    <property type="molecule type" value="Genomic_DNA"/>
</dbReference>
<dbReference type="AlphaFoldDB" id="A0A433X8P9"/>
<gene>
    <name evidence="2" type="ORF">EMQ25_12660</name>
</gene>
<feature type="transmembrane region" description="Helical" evidence="1">
    <location>
        <begin position="84"/>
        <end position="103"/>
    </location>
</feature>
<reference evidence="2 3" key="1">
    <citation type="journal article" date="2016" name="Int. J. Syst. Evol. Microbiol.">
        <title>Arsenicitalea aurantiaca gen. nov., sp. nov., a new member of the family Hyphomicrobiaceae, isolated from high-arsenic sediment.</title>
        <authorList>
            <person name="Mu Y."/>
            <person name="Zhou L."/>
            <person name="Zeng X.C."/>
            <person name="Liu L."/>
            <person name="Pan Y."/>
            <person name="Chen X."/>
            <person name="Wang J."/>
            <person name="Li S."/>
            <person name="Li W.J."/>
            <person name="Wang Y."/>
        </authorList>
    </citation>
    <scope>NUCLEOTIDE SEQUENCE [LARGE SCALE GENOMIC DNA]</scope>
    <source>
        <strain evidence="2 3">42-50</strain>
    </source>
</reference>
<keyword evidence="1" id="KW-0472">Membrane</keyword>